<keyword evidence="3" id="KW-0804">Transcription</keyword>
<evidence type="ECO:0000256" key="3">
    <source>
        <dbReference type="ARBA" id="ARBA00023163"/>
    </source>
</evidence>
<dbReference type="PANTHER" id="PTHR40661">
    <property type="match status" value="1"/>
</dbReference>
<feature type="domain" description="Peptidase S24/S26A/S26B/S26C" evidence="4">
    <location>
        <begin position="89"/>
        <end position="207"/>
    </location>
</feature>
<gene>
    <name evidence="5" type="ORF">ACFOWX_12255</name>
</gene>
<evidence type="ECO:0000313" key="6">
    <source>
        <dbReference type="Proteomes" id="UP001595887"/>
    </source>
</evidence>
<dbReference type="InterPro" id="IPR036286">
    <property type="entry name" value="LexA/Signal_pep-like_sf"/>
</dbReference>
<dbReference type="RefSeq" id="WP_381424507.1">
    <property type="nucleotide sequence ID" value="NZ_JBHSDH010000013.1"/>
</dbReference>
<keyword evidence="2" id="KW-0238">DNA-binding</keyword>
<evidence type="ECO:0000313" key="5">
    <source>
        <dbReference type="EMBL" id="MFC4293188.1"/>
    </source>
</evidence>
<dbReference type="Proteomes" id="UP001595887">
    <property type="component" value="Unassembled WGS sequence"/>
</dbReference>
<dbReference type="EMBL" id="JBHSDH010000013">
    <property type="protein sequence ID" value="MFC4293188.1"/>
    <property type="molecule type" value="Genomic_DNA"/>
</dbReference>
<comment type="caution">
    <text evidence="5">The sequence shown here is derived from an EMBL/GenBank/DDBJ whole genome shotgun (WGS) entry which is preliminary data.</text>
</comment>
<proteinExistence type="predicted"/>
<reference evidence="6" key="1">
    <citation type="journal article" date="2019" name="Int. J. Syst. Evol. Microbiol.">
        <title>The Global Catalogue of Microorganisms (GCM) 10K type strain sequencing project: providing services to taxonomists for standard genome sequencing and annotation.</title>
        <authorList>
            <consortium name="The Broad Institute Genomics Platform"/>
            <consortium name="The Broad Institute Genome Sequencing Center for Infectious Disease"/>
            <person name="Wu L."/>
            <person name="Ma J."/>
        </authorList>
    </citation>
    <scope>NUCLEOTIDE SEQUENCE [LARGE SCALE GENOMIC DNA]</scope>
    <source>
        <strain evidence="6">CECT 8531</strain>
    </source>
</reference>
<protein>
    <submittedName>
        <fullName evidence="5">Helix-turn-helix transcriptional regulator</fullName>
    </submittedName>
</protein>
<dbReference type="InterPro" id="IPR039418">
    <property type="entry name" value="LexA-like"/>
</dbReference>
<sequence length="213" mass="23274">MDENDPRVVLDRLITDNGDDYAGLSKLIGKNAAYIQQYIKRGTPRFLGERERGILARYFGVSETDLGGPEGRAQMPAGLRLMPKLEIGASAGAGALTDEEWIAGQIGFDEKWLKKLASDISLLSLIRVQGDSMSPTLLDGDDIMVDRGAAQRPLRDGIHVIRMDDVLMVKRLAKGPAGRLSVLSDNPSYPDWPDVAGTDISVIGRVVWTGRRL</sequence>
<keyword evidence="6" id="KW-1185">Reference proteome</keyword>
<dbReference type="CDD" id="cd06529">
    <property type="entry name" value="S24_LexA-like"/>
    <property type="match status" value="1"/>
</dbReference>
<accession>A0ABV8RIE4</accession>
<dbReference type="PANTHER" id="PTHR40661:SF3">
    <property type="entry name" value="FELS-1 PROPHAGE TRANSCRIPTIONAL REGULATOR"/>
    <property type="match status" value="1"/>
</dbReference>
<dbReference type="SUPFAM" id="SSF51306">
    <property type="entry name" value="LexA/Signal peptidase"/>
    <property type="match status" value="1"/>
</dbReference>
<evidence type="ECO:0000256" key="2">
    <source>
        <dbReference type="ARBA" id="ARBA00023125"/>
    </source>
</evidence>
<dbReference type="Gene3D" id="2.10.109.10">
    <property type="entry name" value="Umud Fragment, subunit A"/>
    <property type="match status" value="1"/>
</dbReference>
<keyword evidence="1" id="KW-0805">Transcription regulation</keyword>
<dbReference type="InterPro" id="IPR015927">
    <property type="entry name" value="Peptidase_S24_S26A/B/C"/>
</dbReference>
<organism evidence="5 6">
    <name type="scientific">Sphingorhabdus arenilitoris</name>
    <dbReference type="NCBI Taxonomy" id="1490041"/>
    <lineage>
        <taxon>Bacteria</taxon>
        <taxon>Pseudomonadati</taxon>
        <taxon>Pseudomonadota</taxon>
        <taxon>Alphaproteobacteria</taxon>
        <taxon>Sphingomonadales</taxon>
        <taxon>Sphingomonadaceae</taxon>
        <taxon>Sphingorhabdus</taxon>
    </lineage>
</organism>
<evidence type="ECO:0000259" key="4">
    <source>
        <dbReference type="Pfam" id="PF00717"/>
    </source>
</evidence>
<dbReference type="Pfam" id="PF00717">
    <property type="entry name" value="Peptidase_S24"/>
    <property type="match status" value="1"/>
</dbReference>
<evidence type="ECO:0000256" key="1">
    <source>
        <dbReference type="ARBA" id="ARBA00023015"/>
    </source>
</evidence>
<name>A0ABV8RIE4_9SPHN</name>